<dbReference type="RefSeq" id="WP_006665498.1">
    <property type="nucleotide sequence ID" value="NZ_AOIP01000022.1"/>
</dbReference>
<evidence type="ECO:0000313" key="1">
    <source>
        <dbReference type="EMBL" id="ELZ05755.1"/>
    </source>
</evidence>
<reference evidence="1 2" key="1">
    <citation type="journal article" date="2014" name="PLoS Genet.">
        <title>Phylogenetically driven sequencing of extremely halophilic archaea reveals strategies for static and dynamic osmo-response.</title>
        <authorList>
            <person name="Becker E.A."/>
            <person name="Seitzer P.M."/>
            <person name="Tritt A."/>
            <person name="Larsen D."/>
            <person name="Krusor M."/>
            <person name="Yao A.I."/>
            <person name="Wu D."/>
            <person name="Madern D."/>
            <person name="Eisen J.A."/>
            <person name="Darling A.E."/>
            <person name="Facciotti M.T."/>
        </authorList>
    </citation>
    <scope>NUCLEOTIDE SEQUENCE [LARGE SCALE GENOMIC DNA]</scope>
    <source>
        <strain evidence="1 2">DSM 13077</strain>
    </source>
</reference>
<accession>M0B4K3</accession>
<gene>
    <name evidence="1" type="ORF">C480_10170</name>
</gene>
<evidence type="ECO:0000313" key="2">
    <source>
        <dbReference type="Proteomes" id="UP000011591"/>
    </source>
</evidence>
<dbReference type="AlphaFoldDB" id="M0B4K3"/>
<comment type="caution">
    <text evidence="1">The sequence shown here is derived from an EMBL/GenBank/DDBJ whole genome shotgun (WGS) entry which is preliminary data.</text>
</comment>
<sequence>MSDVPVDKLVRIVDYQSGNDYQPETAGVEHVTQVARNAGVPSADAKAAIHEALEKGRLEEADGRLKVIEE</sequence>
<dbReference type="OrthoDB" id="384057at2157"/>
<dbReference type="PATRIC" id="fig|1227491.4.peg.2092"/>
<organism evidence="1 2">
    <name type="scientific">Natrialba aegyptia DSM 13077</name>
    <dbReference type="NCBI Taxonomy" id="1227491"/>
    <lineage>
        <taxon>Archaea</taxon>
        <taxon>Methanobacteriati</taxon>
        <taxon>Methanobacteriota</taxon>
        <taxon>Stenosarchaea group</taxon>
        <taxon>Halobacteria</taxon>
        <taxon>Halobacteriales</taxon>
        <taxon>Natrialbaceae</taxon>
        <taxon>Natrialba</taxon>
    </lineage>
</organism>
<dbReference type="Proteomes" id="UP000011591">
    <property type="component" value="Unassembled WGS sequence"/>
</dbReference>
<proteinExistence type="predicted"/>
<dbReference type="EMBL" id="AOIP01000022">
    <property type="protein sequence ID" value="ELZ05755.1"/>
    <property type="molecule type" value="Genomic_DNA"/>
</dbReference>
<protein>
    <submittedName>
        <fullName evidence="1">Uncharacterized protein</fullName>
    </submittedName>
</protein>
<name>M0B4K3_9EURY</name>
<keyword evidence="2" id="KW-1185">Reference proteome</keyword>